<name>A0ABV3FVY1_9NOCA</name>
<evidence type="ECO:0000259" key="1">
    <source>
        <dbReference type="Pfam" id="PF01656"/>
    </source>
</evidence>
<evidence type="ECO:0000313" key="2">
    <source>
        <dbReference type="EMBL" id="MEV0709589.1"/>
    </source>
</evidence>
<keyword evidence="2" id="KW-0547">Nucleotide-binding</keyword>
<dbReference type="GO" id="GO:0005524">
    <property type="term" value="F:ATP binding"/>
    <property type="evidence" value="ECO:0007669"/>
    <property type="project" value="UniProtKB-KW"/>
</dbReference>
<dbReference type="PANTHER" id="PTHR43384">
    <property type="entry name" value="SEPTUM SITE-DETERMINING PROTEIN MIND HOMOLOG, CHLOROPLASTIC-RELATED"/>
    <property type="match status" value="1"/>
</dbReference>
<accession>A0ABV3FVY1</accession>
<reference evidence="2 3" key="1">
    <citation type="submission" date="2024-06" db="EMBL/GenBank/DDBJ databases">
        <title>The Natural Products Discovery Center: Release of the First 8490 Sequenced Strains for Exploring Actinobacteria Biosynthetic Diversity.</title>
        <authorList>
            <person name="Kalkreuter E."/>
            <person name="Kautsar S.A."/>
            <person name="Yang D."/>
            <person name="Bader C.D."/>
            <person name="Teijaro C.N."/>
            <person name="Fluegel L."/>
            <person name="Davis C.M."/>
            <person name="Simpson J.R."/>
            <person name="Lauterbach L."/>
            <person name="Steele A.D."/>
            <person name="Gui C."/>
            <person name="Meng S."/>
            <person name="Li G."/>
            <person name="Viehrig K."/>
            <person name="Ye F."/>
            <person name="Su P."/>
            <person name="Kiefer A.F."/>
            <person name="Nichols A."/>
            <person name="Cepeda A.J."/>
            <person name="Yan W."/>
            <person name="Fan B."/>
            <person name="Jiang Y."/>
            <person name="Adhikari A."/>
            <person name="Zheng C.-J."/>
            <person name="Schuster L."/>
            <person name="Cowan T.M."/>
            <person name="Smanski M.J."/>
            <person name="Chevrette M.G."/>
            <person name="De Carvalho L.P.S."/>
            <person name="Shen B."/>
        </authorList>
    </citation>
    <scope>NUCLEOTIDE SEQUENCE [LARGE SCALE GENOMIC DNA]</scope>
    <source>
        <strain evidence="2 3">NPDC050403</strain>
    </source>
</reference>
<keyword evidence="3" id="KW-1185">Reference proteome</keyword>
<dbReference type="Gene3D" id="3.40.50.300">
    <property type="entry name" value="P-loop containing nucleotide triphosphate hydrolases"/>
    <property type="match status" value="1"/>
</dbReference>
<dbReference type="InterPro" id="IPR027417">
    <property type="entry name" value="P-loop_NTPase"/>
</dbReference>
<dbReference type="PANTHER" id="PTHR43384:SF15">
    <property type="entry name" value="ATP-BINDING PROTEIN"/>
    <property type="match status" value="1"/>
</dbReference>
<gene>
    <name evidence="2" type="ORF">AB0I48_18665</name>
</gene>
<dbReference type="EMBL" id="JBFAKC010000007">
    <property type="protein sequence ID" value="MEV0709589.1"/>
    <property type="molecule type" value="Genomic_DNA"/>
</dbReference>
<comment type="caution">
    <text evidence="2">The sequence shown here is derived from an EMBL/GenBank/DDBJ whole genome shotgun (WGS) entry which is preliminary data.</text>
</comment>
<keyword evidence="2" id="KW-0067">ATP-binding</keyword>
<protein>
    <submittedName>
        <fullName evidence="2">ATP-binding protein</fullName>
    </submittedName>
</protein>
<sequence>MNFVIDLGEECAAMKIAFVGKGGSGKTTLSSLFIRHLVEQGSPVLAIDADINQHLAAALGAGEEESLTLPTLGERLPLIKEYLRGDNPRIASAEAMIKTTPAGAGSRLIGVVEDNPIYRACVREVGGARLMVTGPFTEDDLGVACYHSKVGAAELLLNHMIDRAGEYVVVDMTAGADSFASGLFTRFDLTALVCEPTLRSVGVYRQYRDYAKDFGIDIAVIGNKICDEDDLAFLREHVGENLLCWLDRSTHVRAAERGEIRPVVELEPGNRRALATIRSAVDARTRDWAAYQRRAVEFHIRNAEAWAGVELIDQIDPDFVPRPGLGSRLEDAVRG</sequence>
<dbReference type="SUPFAM" id="SSF52540">
    <property type="entry name" value="P-loop containing nucleoside triphosphate hydrolases"/>
    <property type="match status" value="1"/>
</dbReference>
<dbReference type="InterPro" id="IPR002586">
    <property type="entry name" value="CobQ/CobB/MinD/ParA_Nub-bd_dom"/>
</dbReference>
<dbReference type="RefSeq" id="WP_357785346.1">
    <property type="nucleotide sequence ID" value="NZ_JBFAKC010000007.1"/>
</dbReference>
<dbReference type="Proteomes" id="UP001551695">
    <property type="component" value="Unassembled WGS sequence"/>
</dbReference>
<dbReference type="Pfam" id="PF01656">
    <property type="entry name" value="CbiA"/>
    <property type="match status" value="1"/>
</dbReference>
<feature type="domain" description="CobQ/CobB/MinD/ParA nucleotide binding" evidence="1">
    <location>
        <begin position="20"/>
        <end position="104"/>
    </location>
</feature>
<proteinExistence type="predicted"/>
<evidence type="ECO:0000313" key="3">
    <source>
        <dbReference type="Proteomes" id="UP001551695"/>
    </source>
</evidence>
<organism evidence="2 3">
    <name type="scientific">Nocardia aurea</name>
    <dbReference type="NCBI Taxonomy" id="2144174"/>
    <lineage>
        <taxon>Bacteria</taxon>
        <taxon>Bacillati</taxon>
        <taxon>Actinomycetota</taxon>
        <taxon>Actinomycetes</taxon>
        <taxon>Mycobacteriales</taxon>
        <taxon>Nocardiaceae</taxon>
        <taxon>Nocardia</taxon>
    </lineage>
</organism>
<dbReference type="InterPro" id="IPR050625">
    <property type="entry name" value="ParA/MinD_ATPase"/>
</dbReference>